<dbReference type="EC" id="3.1.3.48" evidence="2"/>
<comment type="caution">
    <text evidence="7">The sequence shown here is derived from an EMBL/GenBank/DDBJ whole genome shotgun (WGS) entry which is preliminary data.</text>
</comment>
<dbReference type="InterPro" id="IPR017867">
    <property type="entry name" value="Tyr_phospatase_low_mol_wt"/>
</dbReference>
<dbReference type="InterPro" id="IPR023485">
    <property type="entry name" value="Ptyr_pPase"/>
</dbReference>
<keyword evidence="4" id="KW-0904">Protein phosphatase</keyword>
<dbReference type="SMART" id="SM00226">
    <property type="entry name" value="LMWPc"/>
    <property type="match status" value="1"/>
</dbReference>
<evidence type="ECO:0000313" key="8">
    <source>
        <dbReference type="Proteomes" id="UP000285190"/>
    </source>
</evidence>
<dbReference type="GO" id="GO:0004725">
    <property type="term" value="F:protein tyrosine phosphatase activity"/>
    <property type="evidence" value="ECO:0007669"/>
    <property type="project" value="UniProtKB-EC"/>
</dbReference>
<dbReference type="PANTHER" id="PTHR11717">
    <property type="entry name" value="LOW MOLECULAR WEIGHT PROTEIN TYROSINE PHOSPHATASE"/>
    <property type="match status" value="1"/>
</dbReference>
<evidence type="ECO:0000256" key="4">
    <source>
        <dbReference type="ARBA" id="ARBA00022912"/>
    </source>
</evidence>
<gene>
    <name evidence="7" type="ORF">D3870_11125</name>
</gene>
<feature type="domain" description="Phosphotyrosine protein phosphatase I" evidence="6">
    <location>
        <begin position="6"/>
        <end position="156"/>
    </location>
</feature>
<proteinExistence type="inferred from homology"/>
<name>A0A418X684_9BURK</name>
<keyword evidence="8" id="KW-1185">Reference proteome</keyword>
<dbReference type="Gene3D" id="3.40.50.2300">
    <property type="match status" value="1"/>
</dbReference>
<evidence type="ECO:0000313" key="7">
    <source>
        <dbReference type="EMBL" id="RJG07997.1"/>
    </source>
</evidence>
<dbReference type="PRINTS" id="PR00719">
    <property type="entry name" value="LMWPTPASE"/>
</dbReference>
<comment type="similarity">
    <text evidence="1">Belongs to the low molecular weight phosphotyrosine protein phosphatase family.</text>
</comment>
<evidence type="ECO:0000259" key="6">
    <source>
        <dbReference type="SMART" id="SM00226"/>
    </source>
</evidence>
<dbReference type="EMBL" id="QYUN01000002">
    <property type="protein sequence ID" value="RJG07997.1"/>
    <property type="molecule type" value="Genomic_DNA"/>
</dbReference>
<dbReference type="Proteomes" id="UP000285190">
    <property type="component" value="Unassembled WGS sequence"/>
</dbReference>
<feature type="active site" evidence="5">
    <location>
        <position position="18"/>
    </location>
</feature>
<dbReference type="OrthoDB" id="9784339at2"/>
<dbReference type="AlphaFoldDB" id="A0A418X684"/>
<feature type="active site" description="Nucleophile" evidence="5">
    <location>
        <position position="12"/>
    </location>
</feature>
<organism evidence="7 8">
    <name type="scientific">Noviherbaspirillum cavernae</name>
    <dbReference type="NCBI Taxonomy" id="2320862"/>
    <lineage>
        <taxon>Bacteria</taxon>
        <taxon>Pseudomonadati</taxon>
        <taxon>Pseudomonadota</taxon>
        <taxon>Betaproteobacteria</taxon>
        <taxon>Burkholderiales</taxon>
        <taxon>Oxalobacteraceae</taxon>
        <taxon>Noviherbaspirillum</taxon>
    </lineage>
</organism>
<evidence type="ECO:0000256" key="1">
    <source>
        <dbReference type="ARBA" id="ARBA00011063"/>
    </source>
</evidence>
<reference evidence="7 8" key="1">
    <citation type="submission" date="2018-09" db="EMBL/GenBank/DDBJ databases">
        <authorList>
            <person name="Zhu H."/>
        </authorList>
    </citation>
    <scope>NUCLEOTIDE SEQUENCE [LARGE SCALE GENOMIC DNA]</scope>
    <source>
        <strain evidence="7 8">K2R10-39</strain>
    </source>
</reference>
<dbReference type="SUPFAM" id="SSF52788">
    <property type="entry name" value="Phosphotyrosine protein phosphatases I"/>
    <property type="match status" value="1"/>
</dbReference>
<dbReference type="PANTHER" id="PTHR11717:SF7">
    <property type="entry name" value="LOW MOLECULAR WEIGHT PHOSPHOTYROSINE PROTEIN PHOSPHATASE"/>
    <property type="match status" value="1"/>
</dbReference>
<evidence type="ECO:0000256" key="3">
    <source>
        <dbReference type="ARBA" id="ARBA00022801"/>
    </source>
</evidence>
<dbReference type="CDD" id="cd16343">
    <property type="entry name" value="LMWPTP"/>
    <property type="match status" value="1"/>
</dbReference>
<evidence type="ECO:0000256" key="2">
    <source>
        <dbReference type="ARBA" id="ARBA00013064"/>
    </source>
</evidence>
<sequence length="165" mass="18643">MPEGNVRILFVCTGNICRSPTAEGVMRKFVQQAGLQHLVVVDSAGTHDYYAGEPPDPRAQDVARRRGYDLTPLRARQLVVTDFETFDVLLAMDKSNLALLQCMCPDRYRSKIRLLMNYADKNLRSPVIPDPYGRDRSDFEMVLDYIEDACKGLMQAVARSNTAVR</sequence>
<evidence type="ECO:0000256" key="5">
    <source>
        <dbReference type="PIRSR" id="PIRSR617867-1"/>
    </source>
</evidence>
<dbReference type="InterPro" id="IPR036196">
    <property type="entry name" value="Ptyr_pPase_sf"/>
</dbReference>
<protein>
    <recommendedName>
        <fullName evidence="2">protein-tyrosine-phosphatase</fullName>
        <ecNumber evidence="2">3.1.3.48</ecNumber>
    </recommendedName>
</protein>
<accession>A0A418X684</accession>
<dbReference type="Pfam" id="PF01451">
    <property type="entry name" value="LMWPc"/>
    <property type="match status" value="1"/>
</dbReference>
<keyword evidence="3" id="KW-0378">Hydrolase</keyword>
<dbReference type="InterPro" id="IPR050438">
    <property type="entry name" value="LMW_PTPase"/>
</dbReference>
<feature type="active site" description="Proton donor" evidence="5">
    <location>
        <position position="130"/>
    </location>
</feature>